<proteinExistence type="predicted"/>
<reference evidence="3 4" key="1">
    <citation type="submission" date="2018-06" db="EMBL/GenBank/DDBJ databases">
        <title>Actinomadura craniellae sp. nov. isolated from marine sponge Craniella sp.</title>
        <authorList>
            <person name="Li L."/>
            <person name="Xu Q.H."/>
            <person name="Lin H.W."/>
            <person name="Lu Y.H."/>
        </authorList>
    </citation>
    <scope>NUCLEOTIDE SEQUENCE [LARGE SCALE GENOMIC DNA]</scope>
    <source>
        <strain evidence="3 4">LHW63021</strain>
    </source>
</reference>
<dbReference type="AlphaFoldDB" id="A0A365H8T5"/>
<evidence type="ECO:0000313" key="3">
    <source>
        <dbReference type="EMBL" id="RAY15544.1"/>
    </source>
</evidence>
<dbReference type="EMBL" id="QLYX01000003">
    <property type="protein sequence ID" value="RAY15544.1"/>
    <property type="molecule type" value="Genomic_DNA"/>
</dbReference>
<evidence type="ECO:0000256" key="2">
    <source>
        <dbReference type="SAM" id="Phobius"/>
    </source>
</evidence>
<keyword evidence="2" id="KW-0812">Transmembrane</keyword>
<sequence>MGSVTPGRRAALPAALAGVCYSSFLLEHFLSPDLSSVNGYVSELSARDQPYHLVYGGGDFVTGVLVIMVAGLVLRTRPRGWAAVGWTLFGLFGVGAIGDAVFPLDCAPSLDTTCALHERAGAVSFSHQFHAVTSSTVVCFGTLALATLAIAARRTGRWPPLARWGLPLAAAEAGFGLVTVVLMVTGGPLGLTQRIQIAILCAALLLVAHALWTDRPRPGHPESTPGPRARSEPDERGRPPRAERAR</sequence>
<gene>
    <name evidence="3" type="ORF">DPM19_07030</name>
</gene>
<dbReference type="RefSeq" id="WP_111864008.1">
    <property type="nucleotide sequence ID" value="NZ_QLYX01000003.1"/>
</dbReference>
<evidence type="ECO:0000313" key="4">
    <source>
        <dbReference type="Proteomes" id="UP000251891"/>
    </source>
</evidence>
<feature type="compositionally biased region" description="Basic and acidic residues" evidence="1">
    <location>
        <begin position="229"/>
        <end position="246"/>
    </location>
</feature>
<organism evidence="3 4">
    <name type="scientific">Actinomadura craniellae</name>
    <dbReference type="NCBI Taxonomy" id="2231787"/>
    <lineage>
        <taxon>Bacteria</taxon>
        <taxon>Bacillati</taxon>
        <taxon>Actinomycetota</taxon>
        <taxon>Actinomycetes</taxon>
        <taxon>Streptosporangiales</taxon>
        <taxon>Thermomonosporaceae</taxon>
        <taxon>Actinomadura</taxon>
    </lineage>
</organism>
<keyword evidence="2" id="KW-1133">Transmembrane helix</keyword>
<dbReference type="InterPro" id="IPR009339">
    <property type="entry name" value="DUF998"/>
</dbReference>
<accession>A0A365H8T5</accession>
<feature type="transmembrane region" description="Helical" evidence="2">
    <location>
        <begin position="51"/>
        <end position="74"/>
    </location>
</feature>
<dbReference type="Pfam" id="PF06197">
    <property type="entry name" value="DUF998"/>
    <property type="match status" value="1"/>
</dbReference>
<feature type="region of interest" description="Disordered" evidence="1">
    <location>
        <begin position="215"/>
        <end position="246"/>
    </location>
</feature>
<feature type="transmembrane region" description="Helical" evidence="2">
    <location>
        <begin position="164"/>
        <end position="183"/>
    </location>
</feature>
<feature type="transmembrane region" description="Helical" evidence="2">
    <location>
        <begin position="129"/>
        <end position="152"/>
    </location>
</feature>
<comment type="caution">
    <text evidence="3">The sequence shown here is derived from an EMBL/GenBank/DDBJ whole genome shotgun (WGS) entry which is preliminary data.</text>
</comment>
<feature type="transmembrane region" description="Helical" evidence="2">
    <location>
        <begin position="12"/>
        <end position="31"/>
    </location>
</feature>
<dbReference type="Proteomes" id="UP000251891">
    <property type="component" value="Unassembled WGS sequence"/>
</dbReference>
<name>A0A365H8T5_9ACTN</name>
<feature type="transmembrane region" description="Helical" evidence="2">
    <location>
        <begin position="81"/>
        <end position="102"/>
    </location>
</feature>
<protein>
    <submittedName>
        <fullName evidence="3">DUF998 domain-containing protein</fullName>
    </submittedName>
</protein>
<keyword evidence="4" id="KW-1185">Reference proteome</keyword>
<evidence type="ECO:0000256" key="1">
    <source>
        <dbReference type="SAM" id="MobiDB-lite"/>
    </source>
</evidence>
<feature type="transmembrane region" description="Helical" evidence="2">
    <location>
        <begin position="195"/>
        <end position="212"/>
    </location>
</feature>
<dbReference type="OrthoDB" id="3406108at2"/>
<keyword evidence="2" id="KW-0472">Membrane</keyword>